<protein>
    <recommendedName>
        <fullName evidence="2">Thioredoxin domain-containing protein</fullName>
    </recommendedName>
</protein>
<gene>
    <name evidence="3" type="ORF">CITCOLO1_LOCUS13377</name>
</gene>
<dbReference type="CDD" id="cd02947">
    <property type="entry name" value="TRX_family"/>
    <property type="match status" value="1"/>
</dbReference>
<dbReference type="PRINTS" id="PR00421">
    <property type="entry name" value="THIOREDOXIN"/>
</dbReference>
<accession>A0ABP0YS25</accession>
<dbReference type="Pfam" id="PF00085">
    <property type="entry name" value="Thioredoxin"/>
    <property type="match status" value="1"/>
</dbReference>
<name>A0ABP0YS25_9ROSI</name>
<feature type="domain" description="Thioredoxin" evidence="2">
    <location>
        <begin position="120"/>
        <end position="259"/>
    </location>
</feature>
<dbReference type="Gene3D" id="3.40.30.10">
    <property type="entry name" value="Glutaredoxin"/>
    <property type="match status" value="1"/>
</dbReference>
<evidence type="ECO:0000259" key="2">
    <source>
        <dbReference type="PROSITE" id="PS51352"/>
    </source>
</evidence>
<dbReference type="SUPFAM" id="SSF52833">
    <property type="entry name" value="Thioredoxin-like"/>
    <property type="match status" value="1"/>
</dbReference>
<reference evidence="3 4" key="1">
    <citation type="submission" date="2024-03" db="EMBL/GenBank/DDBJ databases">
        <authorList>
            <person name="Gkanogiannis A."/>
            <person name="Becerra Lopez-Lavalle L."/>
        </authorList>
    </citation>
    <scope>NUCLEOTIDE SEQUENCE [LARGE SCALE GENOMIC DNA]</scope>
</reference>
<proteinExistence type="predicted"/>
<dbReference type="InterPro" id="IPR013766">
    <property type="entry name" value="Thioredoxin_domain"/>
</dbReference>
<evidence type="ECO:0000313" key="4">
    <source>
        <dbReference type="Proteomes" id="UP001642487"/>
    </source>
</evidence>
<dbReference type="EMBL" id="OZ021738">
    <property type="protein sequence ID" value="CAK9321307.1"/>
    <property type="molecule type" value="Genomic_DNA"/>
</dbReference>
<keyword evidence="4" id="KW-1185">Reference proteome</keyword>
<organism evidence="3 4">
    <name type="scientific">Citrullus colocynthis</name>
    <name type="common">colocynth</name>
    <dbReference type="NCBI Taxonomy" id="252529"/>
    <lineage>
        <taxon>Eukaryota</taxon>
        <taxon>Viridiplantae</taxon>
        <taxon>Streptophyta</taxon>
        <taxon>Embryophyta</taxon>
        <taxon>Tracheophyta</taxon>
        <taxon>Spermatophyta</taxon>
        <taxon>Magnoliopsida</taxon>
        <taxon>eudicotyledons</taxon>
        <taxon>Gunneridae</taxon>
        <taxon>Pentapetalae</taxon>
        <taxon>rosids</taxon>
        <taxon>fabids</taxon>
        <taxon>Cucurbitales</taxon>
        <taxon>Cucurbitaceae</taxon>
        <taxon>Benincaseae</taxon>
        <taxon>Citrullus</taxon>
    </lineage>
</organism>
<dbReference type="Proteomes" id="UP001642487">
    <property type="component" value="Chromosome 4"/>
</dbReference>
<dbReference type="PANTHER" id="PTHR46115">
    <property type="entry name" value="THIOREDOXIN-LIKE PROTEIN 1"/>
    <property type="match status" value="1"/>
</dbReference>
<dbReference type="InterPro" id="IPR036249">
    <property type="entry name" value="Thioredoxin-like_sf"/>
</dbReference>
<evidence type="ECO:0000256" key="1">
    <source>
        <dbReference type="ARBA" id="ARBA00023157"/>
    </source>
</evidence>
<dbReference type="PROSITE" id="PS51352">
    <property type="entry name" value="THIOREDOXIN_2"/>
    <property type="match status" value="1"/>
</dbReference>
<evidence type="ECO:0000313" key="3">
    <source>
        <dbReference type="EMBL" id="CAK9321307.1"/>
    </source>
</evidence>
<keyword evidence="1" id="KW-1015">Disulfide bond</keyword>
<sequence length="259" mass="29147">MCVQTVEEEPATHRFAKSEKAVKAGPESAELIFNRQFRNFRFVRNKHEREKGGDPEFRRIGRMGRNIVAQWRLLRRVVDDGRRRGPRYRNYSILSRSGTPLGSSSSSSSSLPKFLFSSSSPSLRDAPDFHFPSVPFQHCRSLCSASDPSNIILIKSEDQFNKSLSKAQDEALPAIFYFTAAWCGPCRLLAPAIKELSKNHPQVTTYKIDIDQEGLESTLNNLNITSVPTLQFFQSGKKAGEIIGADVAGIKNMMEKLYK</sequence>